<feature type="coiled-coil region" evidence="5">
    <location>
        <begin position="394"/>
        <end position="421"/>
    </location>
</feature>
<dbReference type="AlphaFoldDB" id="A0A8H7ETP0"/>
<keyword evidence="5" id="KW-0175">Coiled coil</keyword>
<dbReference type="Proteomes" id="UP000605846">
    <property type="component" value="Unassembled WGS sequence"/>
</dbReference>
<feature type="transmembrane region" description="Helical" evidence="7">
    <location>
        <begin position="254"/>
        <end position="272"/>
    </location>
</feature>
<proteinExistence type="predicted"/>
<reference evidence="9" key="1">
    <citation type="submission" date="2020-01" db="EMBL/GenBank/DDBJ databases">
        <title>Genome Sequencing of Three Apophysomyces-Like Fungal Strains Confirms a Novel Fungal Genus in the Mucoromycota with divergent Burkholderia-like Endosymbiotic Bacteria.</title>
        <authorList>
            <person name="Stajich J.E."/>
            <person name="Macias A.M."/>
            <person name="Carter-House D."/>
            <person name="Lovett B."/>
            <person name="Kasson L.R."/>
            <person name="Berry K."/>
            <person name="Grigoriev I."/>
            <person name="Chang Y."/>
            <person name="Spatafora J."/>
            <person name="Kasson M.T."/>
        </authorList>
    </citation>
    <scope>NUCLEOTIDE SEQUENCE</scope>
    <source>
        <strain evidence="9">NRRL A-21654</strain>
    </source>
</reference>
<dbReference type="GO" id="GO:0034993">
    <property type="term" value="C:meiotic nuclear membrane microtubule tethering complex"/>
    <property type="evidence" value="ECO:0007669"/>
    <property type="project" value="TreeGrafter"/>
</dbReference>
<dbReference type="PANTHER" id="PTHR12911">
    <property type="entry name" value="SAD1/UNC-84-LIKE PROTEIN-RELATED"/>
    <property type="match status" value="1"/>
</dbReference>
<comment type="subcellular location">
    <subcellularLocation>
        <location evidence="1">Membrane</location>
    </subcellularLocation>
</comment>
<feature type="region of interest" description="Disordered" evidence="6">
    <location>
        <begin position="112"/>
        <end position="131"/>
    </location>
</feature>
<sequence length="734" mass="84492">MEDTDNPKRRIPQSAPHPSTVHYRDTSVNIATAINQAHSMTPPFQRISPISQRINAYWRSPVWTTQLPSRRDSEQDDESIILAHNEKDQEREMNEFFGNSDDDGADIYEEETYLADHPEKEERLRDLVDRGIYSEETTETDESDMEHENVEEYHEGEQQEKEQEEQEDSPSLASENESSEKEHHGEGWLETRRVYDTIFEFIMFSIFMVFWTIKESVFLAVSTLIVNPILVVLCSFGFQPSCTSSGHAIPRRQAWVLVAMTIALLIVVGKTIDNTTIATRIRIYPRQALDTISGWTHKLISAPYDKPSFPKPIWAPIHSQSDTEDVIRRLTAAEGAISELLAQRFERLKGSDEGLSDKHKEHVSSLTAELDHFRQGQKRMEQLLKDGVPGKQWMEAVQSRLDELEAFVRRTQEKERSMEERLTSMDDRVMEKSELEKSVRDAVEQKLSQESWTHVQADGEVTLRPEVDQWLKSHFATHDFMDQWAKEEFQQWMKKQLASGTIVTRETLKQLLNEELGQFRSDGHEPIAEVVESIIQKYQQDTLNQPDFALASRGARIIPSLTSPTYTVYPRHYWMRGISKLTGFGRRTAASPWTALTPNMQAGECWAMDGTSGTLAIELSQPLAIQQITIEHLTRQMAINLSSAPKDIEVWGLKRVPGGLFRRTNRPWETKDPNAVFLGSFRYDIKRSTPIQTFDLDTKDYVIFRAVLIRVVSNWGNDAYTCLYRVRVHGIPEE</sequence>
<feature type="region of interest" description="Disordered" evidence="6">
    <location>
        <begin position="136"/>
        <end position="186"/>
    </location>
</feature>
<dbReference type="Gene3D" id="2.60.120.260">
    <property type="entry name" value="Galactose-binding domain-like"/>
    <property type="match status" value="1"/>
</dbReference>
<evidence type="ECO:0000256" key="5">
    <source>
        <dbReference type="SAM" id="Coils"/>
    </source>
</evidence>
<evidence type="ECO:0000313" key="9">
    <source>
        <dbReference type="EMBL" id="KAF7732349.1"/>
    </source>
</evidence>
<dbReference type="InterPro" id="IPR012919">
    <property type="entry name" value="SUN_dom"/>
</dbReference>
<dbReference type="InterPro" id="IPR045119">
    <property type="entry name" value="SUN1-5"/>
</dbReference>
<gene>
    <name evidence="9" type="ORF">EC973_005245</name>
</gene>
<name>A0A8H7ETP0_9FUNG</name>
<protein>
    <recommendedName>
        <fullName evidence="8">SUN domain-containing protein</fullName>
    </recommendedName>
</protein>
<dbReference type="EMBL" id="JABAYA010000003">
    <property type="protein sequence ID" value="KAF7732349.1"/>
    <property type="molecule type" value="Genomic_DNA"/>
</dbReference>
<feature type="transmembrane region" description="Helical" evidence="7">
    <location>
        <begin position="219"/>
        <end position="242"/>
    </location>
</feature>
<evidence type="ECO:0000256" key="1">
    <source>
        <dbReference type="ARBA" id="ARBA00004370"/>
    </source>
</evidence>
<evidence type="ECO:0000259" key="8">
    <source>
        <dbReference type="PROSITE" id="PS51469"/>
    </source>
</evidence>
<organism evidence="9 10">
    <name type="scientific">Apophysomyces ossiformis</name>
    <dbReference type="NCBI Taxonomy" id="679940"/>
    <lineage>
        <taxon>Eukaryota</taxon>
        <taxon>Fungi</taxon>
        <taxon>Fungi incertae sedis</taxon>
        <taxon>Mucoromycota</taxon>
        <taxon>Mucoromycotina</taxon>
        <taxon>Mucoromycetes</taxon>
        <taxon>Mucorales</taxon>
        <taxon>Mucorineae</taxon>
        <taxon>Mucoraceae</taxon>
        <taxon>Apophysomyces</taxon>
    </lineage>
</organism>
<dbReference type="OrthoDB" id="342281at2759"/>
<dbReference type="GO" id="GO:0043495">
    <property type="term" value="F:protein-membrane adaptor activity"/>
    <property type="evidence" value="ECO:0007669"/>
    <property type="project" value="TreeGrafter"/>
</dbReference>
<keyword evidence="10" id="KW-1185">Reference proteome</keyword>
<keyword evidence="3 7" id="KW-1133">Transmembrane helix</keyword>
<dbReference type="PANTHER" id="PTHR12911:SF8">
    <property type="entry name" value="KLAROID PROTEIN-RELATED"/>
    <property type="match status" value="1"/>
</dbReference>
<evidence type="ECO:0000256" key="3">
    <source>
        <dbReference type="ARBA" id="ARBA00022989"/>
    </source>
</evidence>
<feature type="compositionally biased region" description="Basic and acidic residues" evidence="6">
    <location>
        <begin position="146"/>
        <end position="161"/>
    </location>
</feature>
<evidence type="ECO:0000256" key="4">
    <source>
        <dbReference type="ARBA" id="ARBA00023136"/>
    </source>
</evidence>
<comment type="caution">
    <text evidence="9">The sequence shown here is derived from an EMBL/GenBank/DDBJ whole genome shotgun (WGS) entry which is preliminary data.</text>
</comment>
<feature type="compositionally biased region" description="Basic and acidic residues" evidence="6">
    <location>
        <begin position="114"/>
        <end position="131"/>
    </location>
</feature>
<evidence type="ECO:0000256" key="6">
    <source>
        <dbReference type="SAM" id="MobiDB-lite"/>
    </source>
</evidence>
<keyword evidence="4 7" id="KW-0472">Membrane</keyword>
<evidence type="ECO:0000256" key="7">
    <source>
        <dbReference type="SAM" id="Phobius"/>
    </source>
</evidence>
<feature type="region of interest" description="Disordered" evidence="6">
    <location>
        <begin position="1"/>
        <end position="21"/>
    </location>
</feature>
<feature type="domain" description="SUN" evidence="8">
    <location>
        <begin position="554"/>
        <end position="733"/>
    </location>
</feature>
<dbReference type="PROSITE" id="PS51469">
    <property type="entry name" value="SUN"/>
    <property type="match status" value="1"/>
</dbReference>
<keyword evidence="2 7" id="KW-0812">Transmembrane</keyword>
<accession>A0A8H7ETP0</accession>
<feature type="compositionally biased region" description="Acidic residues" evidence="6">
    <location>
        <begin position="136"/>
        <end position="145"/>
    </location>
</feature>
<evidence type="ECO:0000256" key="2">
    <source>
        <dbReference type="ARBA" id="ARBA00022692"/>
    </source>
</evidence>
<evidence type="ECO:0000313" key="10">
    <source>
        <dbReference type="Proteomes" id="UP000605846"/>
    </source>
</evidence>
<dbReference type="Pfam" id="PF07738">
    <property type="entry name" value="Sad1_UNC"/>
    <property type="match status" value="1"/>
</dbReference>